<organism evidence="1 2">
    <name type="scientific">Bradyrhizobium jicamae</name>
    <dbReference type="NCBI Taxonomy" id="280332"/>
    <lineage>
        <taxon>Bacteria</taxon>
        <taxon>Pseudomonadati</taxon>
        <taxon>Pseudomonadota</taxon>
        <taxon>Alphaproteobacteria</taxon>
        <taxon>Hyphomicrobiales</taxon>
        <taxon>Nitrobacteraceae</taxon>
        <taxon>Bradyrhizobium</taxon>
    </lineage>
</organism>
<reference evidence="1 2" key="1">
    <citation type="submission" date="2014-03" db="EMBL/GenBank/DDBJ databases">
        <title>Bradyrhizobium valentinum sp. nov., isolated from effective nodules of Lupinus mariae-josephae, a lupine endemic of basic-lime soils in Eastern Spain.</title>
        <authorList>
            <person name="Duran D."/>
            <person name="Rey L."/>
            <person name="Navarro A."/>
            <person name="Busquets A."/>
            <person name="Imperial J."/>
            <person name="Ruiz-Argueso T."/>
        </authorList>
    </citation>
    <scope>NUCLEOTIDE SEQUENCE [LARGE SCALE GENOMIC DNA]</scope>
    <source>
        <strain evidence="1 2">PAC68</strain>
    </source>
</reference>
<keyword evidence="2" id="KW-1185">Reference proteome</keyword>
<evidence type="ECO:0000313" key="2">
    <source>
        <dbReference type="Proteomes" id="UP000050863"/>
    </source>
</evidence>
<dbReference type="Proteomes" id="UP000050863">
    <property type="component" value="Unassembled WGS sequence"/>
</dbReference>
<protein>
    <submittedName>
        <fullName evidence="1">Uncharacterized protein</fullName>
    </submittedName>
</protein>
<name>A0A0R3LKA6_9BRAD</name>
<gene>
    <name evidence="1" type="ORF">CQ12_25275</name>
</gene>
<evidence type="ECO:0000313" key="1">
    <source>
        <dbReference type="EMBL" id="KRR07915.1"/>
    </source>
</evidence>
<accession>A0A0R3LKA6</accession>
<comment type="caution">
    <text evidence="1">The sequence shown here is derived from an EMBL/GenBank/DDBJ whole genome shotgun (WGS) entry which is preliminary data.</text>
</comment>
<dbReference type="AlphaFoldDB" id="A0A0R3LKA6"/>
<proteinExistence type="predicted"/>
<sequence>MPLKDPDAVAAIVSTLRRVHGDNIARVLLADGVSLAALIDAAFSLPIRNSDAVRMIARALDSGDFSFTPDIRPLWRVRYIYEDRPASMRVLDMEILTPDRTFASTEISLRLSV</sequence>
<dbReference type="EMBL" id="LLXZ01000096">
    <property type="protein sequence ID" value="KRR07915.1"/>
    <property type="molecule type" value="Genomic_DNA"/>
</dbReference>